<dbReference type="PROSITE" id="PS00217">
    <property type="entry name" value="SUGAR_TRANSPORT_2"/>
    <property type="match status" value="1"/>
</dbReference>
<dbReference type="PANTHER" id="PTHR48021:SF39">
    <property type="entry name" value="MAJOR FACILITATOR SUPERFAMILY (MFS) PROFILE DOMAIN-CONTAINING PROTEIN"/>
    <property type="match status" value="1"/>
</dbReference>
<feature type="transmembrane region" description="Helical" evidence="6">
    <location>
        <begin position="56"/>
        <end position="79"/>
    </location>
</feature>
<evidence type="ECO:0000313" key="9">
    <source>
        <dbReference type="Proteomes" id="UP001233999"/>
    </source>
</evidence>
<dbReference type="Gene3D" id="1.20.1250.20">
    <property type="entry name" value="MFS general substrate transporter like domains"/>
    <property type="match status" value="1"/>
</dbReference>
<proteinExistence type="predicted"/>
<dbReference type="InterPro" id="IPR005828">
    <property type="entry name" value="MFS_sugar_transport-like"/>
</dbReference>
<keyword evidence="2 6" id="KW-0812">Transmembrane</keyword>
<dbReference type="SUPFAM" id="SSF103473">
    <property type="entry name" value="MFS general substrate transporter"/>
    <property type="match status" value="1"/>
</dbReference>
<evidence type="ECO:0000259" key="7">
    <source>
        <dbReference type="PROSITE" id="PS50850"/>
    </source>
</evidence>
<reference evidence="8" key="1">
    <citation type="journal article" date="2023" name="IScience">
        <title>Live-bearing cockroach genome reveals convergent evolutionary mechanisms linked to viviparity in insects and beyond.</title>
        <authorList>
            <person name="Fouks B."/>
            <person name="Harrison M.C."/>
            <person name="Mikhailova A.A."/>
            <person name="Marchal E."/>
            <person name="English S."/>
            <person name="Carruthers M."/>
            <person name="Jennings E.C."/>
            <person name="Chiamaka E.L."/>
            <person name="Frigard R.A."/>
            <person name="Pippel M."/>
            <person name="Attardo G.M."/>
            <person name="Benoit J.B."/>
            <person name="Bornberg-Bauer E."/>
            <person name="Tobe S.S."/>
        </authorList>
    </citation>
    <scope>NUCLEOTIDE SEQUENCE</scope>
    <source>
        <strain evidence="8">Stay&amp;Tobe</strain>
    </source>
</reference>
<sequence>METSAPSKWRSRMPQILANIAANLLILDLCMAIAFTTVLIAATFNTHDDLSIDEYQASWLGSIAFICQPIGSLMSGVIVEFFGRKWSMIVVNLPFLLGWLLYSFANSIDMLFTANIILGVGIGFMEAPIMTYLGETCQPQVRALITSFPGITCQLSVFVVYLMGNVVYWKTAAGINAALPVLTILYVLLMPETPIWLLSRGRYNEAEKALCWLRGWVSPEVIKEEFNQLVIYSNTVNKTNFPSYSMNPVTATHTHSFRLRVTNGYTANPEKDNQTPHPVRATNDNTRVSNDIDEEGGAHCSFDRWKEMLKPETRRPLAVILPSFFLLHWGGMSSIRPYMVHVFEEFGLGESSSWNT</sequence>
<name>A0AAD7ZG98_DIPPU</name>
<organism evidence="8 9">
    <name type="scientific">Diploptera punctata</name>
    <name type="common">Pacific beetle cockroach</name>
    <dbReference type="NCBI Taxonomy" id="6984"/>
    <lineage>
        <taxon>Eukaryota</taxon>
        <taxon>Metazoa</taxon>
        <taxon>Ecdysozoa</taxon>
        <taxon>Arthropoda</taxon>
        <taxon>Hexapoda</taxon>
        <taxon>Insecta</taxon>
        <taxon>Pterygota</taxon>
        <taxon>Neoptera</taxon>
        <taxon>Polyneoptera</taxon>
        <taxon>Dictyoptera</taxon>
        <taxon>Blattodea</taxon>
        <taxon>Blaberoidea</taxon>
        <taxon>Blaberidae</taxon>
        <taxon>Diplopterinae</taxon>
        <taxon>Diploptera</taxon>
    </lineage>
</organism>
<feature type="transmembrane region" description="Helical" evidence="6">
    <location>
        <begin position="141"/>
        <end position="161"/>
    </location>
</feature>
<protein>
    <recommendedName>
        <fullName evidence="7">Major facilitator superfamily (MFS) profile domain-containing protein</fullName>
    </recommendedName>
</protein>
<evidence type="ECO:0000313" key="8">
    <source>
        <dbReference type="EMBL" id="KAJ9579587.1"/>
    </source>
</evidence>
<keyword evidence="9" id="KW-1185">Reference proteome</keyword>
<dbReference type="EMBL" id="JASPKZ010008385">
    <property type="protein sequence ID" value="KAJ9579587.1"/>
    <property type="molecule type" value="Genomic_DNA"/>
</dbReference>
<dbReference type="InterPro" id="IPR005829">
    <property type="entry name" value="Sugar_transporter_CS"/>
</dbReference>
<evidence type="ECO:0000256" key="6">
    <source>
        <dbReference type="SAM" id="Phobius"/>
    </source>
</evidence>
<feature type="domain" description="Major facilitator superfamily (MFS) profile" evidence="7">
    <location>
        <begin position="16"/>
        <end position="356"/>
    </location>
</feature>
<dbReference type="AlphaFoldDB" id="A0AAD7ZG98"/>
<dbReference type="Pfam" id="PF00083">
    <property type="entry name" value="Sugar_tr"/>
    <property type="match status" value="1"/>
</dbReference>
<keyword evidence="4 6" id="KW-0472">Membrane</keyword>
<reference evidence="8" key="2">
    <citation type="submission" date="2023-05" db="EMBL/GenBank/DDBJ databases">
        <authorList>
            <person name="Fouks B."/>
        </authorList>
    </citation>
    <scope>NUCLEOTIDE SEQUENCE</scope>
    <source>
        <strain evidence="8">Stay&amp;Tobe</strain>
        <tissue evidence="8">Testes</tissue>
    </source>
</reference>
<evidence type="ECO:0000256" key="3">
    <source>
        <dbReference type="ARBA" id="ARBA00022989"/>
    </source>
</evidence>
<keyword evidence="3 6" id="KW-1133">Transmembrane helix</keyword>
<evidence type="ECO:0000256" key="5">
    <source>
        <dbReference type="SAM" id="MobiDB-lite"/>
    </source>
</evidence>
<dbReference type="GO" id="GO:0016020">
    <property type="term" value="C:membrane"/>
    <property type="evidence" value="ECO:0007669"/>
    <property type="project" value="UniProtKB-SubCell"/>
</dbReference>
<accession>A0AAD7ZG98</accession>
<feature type="transmembrane region" description="Helical" evidence="6">
    <location>
        <begin position="86"/>
        <end position="105"/>
    </location>
</feature>
<dbReference type="PROSITE" id="PS50850">
    <property type="entry name" value="MFS"/>
    <property type="match status" value="1"/>
</dbReference>
<feature type="non-terminal residue" evidence="8">
    <location>
        <position position="356"/>
    </location>
</feature>
<evidence type="ECO:0000256" key="1">
    <source>
        <dbReference type="ARBA" id="ARBA00004141"/>
    </source>
</evidence>
<evidence type="ECO:0000256" key="4">
    <source>
        <dbReference type="ARBA" id="ARBA00023136"/>
    </source>
</evidence>
<feature type="transmembrane region" description="Helical" evidence="6">
    <location>
        <begin position="111"/>
        <end position="129"/>
    </location>
</feature>
<dbReference type="InterPro" id="IPR036259">
    <property type="entry name" value="MFS_trans_sf"/>
</dbReference>
<feature type="region of interest" description="Disordered" evidence="5">
    <location>
        <begin position="266"/>
        <end position="293"/>
    </location>
</feature>
<gene>
    <name evidence="8" type="ORF">L9F63_004772</name>
</gene>
<comment type="subcellular location">
    <subcellularLocation>
        <location evidence="1">Membrane</location>
        <topology evidence="1">Multi-pass membrane protein</topology>
    </subcellularLocation>
</comment>
<dbReference type="Proteomes" id="UP001233999">
    <property type="component" value="Unassembled WGS sequence"/>
</dbReference>
<evidence type="ECO:0000256" key="2">
    <source>
        <dbReference type="ARBA" id="ARBA00022692"/>
    </source>
</evidence>
<feature type="transmembrane region" description="Helical" evidence="6">
    <location>
        <begin position="167"/>
        <end position="189"/>
    </location>
</feature>
<dbReference type="GO" id="GO:0022857">
    <property type="term" value="F:transmembrane transporter activity"/>
    <property type="evidence" value="ECO:0007669"/>
    <property type="project" value="InterPro"/>
</dbReference>
<dbReference type="PANTHER" id="PTHR48021">
    <property type="match status" value="1"/>
</dbReference>
<comment type="caution">
    <text evidence="8">The sequence shown here is derived from an EMBL/GenBank/DDBJ whole genome shotgun (WGS) entry which is preliminary data.</text>
</comment>
<dbReference type="InterPro" id="IPR050549">
    <property type="entry name" value="MFS_Trehalose_Transporter"/>
</dbReference>
<feature type="transmembrane region" description="Helical" evidence="6">
    <location>
        <begin position="20"/>
        <end position="44"/>
    </location>
</feature>
<dbReference type="InterPro" id="IPR020846">
    <property type="entry name" value="MFS_dom"/>
</dbReference>